<proteinExistence type="predicted"/>
<dbReference type="RefSeq" id="WP_029722056.1">
    <property type="nucleotide sequence ID" value="NZ_JAJUIW010000024.1"/>
</dbReference>
<gene>
    <name evidence="1" type="ORF">GU90_17120</name>
</gene>
<evidence type="ECO:0000313" key="2">
    <source>
        <dbReference type="Proteomes" id="UP000031419"/>
    </source>
</evidence>
<comment type="caution">
    <text evidence="1">The sequence shown here is derived from an EMBL/GenBank/DDBJ whole genome shotgun (WGS) entry which is preliminary data.</text>
</comment>
<name>A0A073AVT7_9PSEU</name>
<organism evidence="1 2">
    <name type="scientific">Saccharopolyspora rectivirgula</name>
    <dbReference type="NCBI Taxonomy" id="28042"/>
    <lineage>
        <taxon>Bacteria</taxon>
        <taxon>Bacillati</taxon>
        <taxon>Actinomycetota</taxon>
        <taxon>Actinomycetes</taxon>
        <taxon>Pseudonocardiales</taxon>
        <taxon>Pseudonocardiaceae</taxon>
        <taxon>Saccharopolyspora</taxon>
    </lineage>
</organism>
<dbReference type="AlphaFoldDB" id="A0A073AVT7"/>
<sequence>MDYSVSAELEPPVGVTELDALQQEGVASILDRHLALVEGVSGPDGTSIDVLDFHVAVHSRGANVVLSLEAPSLMAAENAAASVLNEMISENELLTGWLVTNPEVQLTEDEFNERLAAAGLESVESNGEVQPELSAAVEEALEGQQPAMTADQWRTELLKFAPQLRAFSPRDFAPGQPEELNRLASGALVHAIRVVTDEIFYDELALAINNATVADAIGLLVLEELPPCYDHRYDSAFARAFLLASSMVATRLTSPDWRPPRTVAEALALQLFINEARVVLEATELLSWDGSEPLFAEFSRQAFAELNPAELYEVEVPVTDGGAESSARAKQTEAGLRAHGLAYEQWFIPRDGAAGMHPYLPFE</sequence>
<dbReference type="Proteomes" id="UP000031419">
    <property type="component" value="Unassembled WGS sequence"/>
</dbReference>
<dbReference type="EMBL" id="JNVU01000039">
    <property type="protein sequence ID" value="KEI43461.1"/>
    <property type="molecule type" value="Genomic_DNA"/>
</dbReference>
<dbReference type="eggNOG" id="ENOG5033EAR">
    <property type="taxonomic scope" value="Bacteria"/>
</dbReference>
<protein>
    <submittedName>
        <fullName evidence="1">Uncharacterized protein</fullName>
    </submittedName>
</protein>
<reference evidence="1 2" key="1">
    <citation type="submission" date="2014-06" db="EMBL/GenBank/DDBJ databases">
        <title>Saccharopolyspora rectivirgula DSM-43113 Genome sequencing.</title>
        <authorList>
            <person name="Barrera C."/>
            <person name="Millon L."/>
            <person name="Rognon B."/>
            <person name="Zaugg C."/>
            <person name="Monod M."/>
        </authorList>
    </citation>
    <scope>NUCLEOTIDE SEQUENCE [LARGE SCALE GENOMIC DNA]</scope>
    <source>
        <strain evidence="1 2">DSM 43113</strain>
    </source>
</reference>
<dbReference type="OrthoDB" id="4929423at2"/>
<evidence type="ECO:0000313" key="1">
    <source>
        <dbReference type="EMBL" id="KEI43461.1"/>
    </source>
</evidence>
<keyword evidence="2" id="KW-1185">Reference proteome</keyword>
<accession>A0A073AVT7</accession>